<evidence type="ECO:0000313" key="5">
    <source>
        <dbReference type="Proteomes" id="UP000736583"/>
    </source>
</evidence>
<dbReference type="RefSeq" id="WP_216457813.1">
    <property type="nucleotide sequence ID" value="NZ_JAHLQL010000007.1"/>
</dbReference>
<dbReference type="PROSITE" id="PS00211">
    <property type="entry name" value="ABC_TRANSPORTER_1"/>
    <property type="match status" value="1"/>
</dbReference>
<dbReference type="Pfam" id="PF00005">
    <property type="entry name" value="ABC_tran"/>
    <property type="match status" value="1"/>
</dbReference>
<dbReference type="InterPro" id="IPR017871">
    <property type="entry name" value="ABC_transporter-like_CS"/>
</dbReference>
<evidence type="ECO:0000259" key="3">
    <source>
        <dbReference type="PROSITE" id="PS50893"/>
    </source>
</evidence>
<proteinExistence type="predicted"/>
<evidence type="ECO:0000313" key="4">
    <source>
        <dbReference type="EMBL" id="MBU5593128.1"/>
    </source>
</evidence>
<dbReference type="InterPro" id="IPR003593">
    <property type="entry name" value="AAA+_ATPase"/>
</dbReference>
<reference evidence="4 5" key="1">
    <citation type="submission" date="2021-06" db="EMBL/GenBank/DDBJ databases">
        <authorList>
            <person name="Sun Q."/>
            <person name="Li D."/>
        </authorList>
    </citation>
    <scope>NUCLEOTIDE SEQUENCE [LARGE SCALE GENOMIC DNA]</scope>
    <source>
        <strain evidence="4 5">MSJ-4</strain>
    </source>
</reference>
<keyword evidence="4" id="KW-0067">ATP-binding</keyword>
<organism evidence="4 5">
    <name type="scientific">Clostridium simiarum</name>
    <dbReference type="NCBI Taxonomy" id="2841506"/>
    <lineage>
        <taxon>Bacteria</taxon>
        <taxon>Bacillati</taxon>
        <taxon>Bacillota</taxon>
        <taxon>Clostridia</taxon>
        <taxon>Eubacteriales</taxon>
        <taxon>Clostridiaceae</taxon>
        <taxon>Clostridium</taxon>
    </lineage>
</organism>
<sequence length="263" mass="29705">MKHKNLEKPLLDIKDLSFAYSSREILKDINMELFKGDIVSIIGPNGAGKSTLLKAIANILSVKKGNITIKDMNLKDIPLKELAKIQGYVPQNYNSSFKINVMEVMLMGRKPHVSWSVTKEDLKVVERVAEYLGLQSMIQKDITELSGGERQKVMMAKALVQEPDILLLDEPTSALDIKYQLEVLNLLNNLSEKENKLVIMVMHNLEMAARFSNKLILLKSGKIHSFGEAEEVLTEENIRDVYEVEVKILKDDLGFRVVPLKGI</sequence>
<keyword evidence="2" id="KW-1278">Translocase</keyword>
<evidence type="ECO:0000256" key="2">
    <source>
        <dbReference type="ARBA" id="ARBA00022967"/>
    </source>
</evidence>
<dbReference type="SMART" id="SM00382">
    <property type="entry name" value="AAA"/>
    <property type="match status" value="1"/>
</dbReference>
<dbReference type="EMBL" id="JAHLQL010000007">
    <property type="protein sequence ID" value="MBU5593128.1"/>
    <property type="molecule type" value="Genomic_DNA"/>
</dbReference>
<name>A0ABS6F3S8_9CLOT</name>
<dbReference type="PANTHER" id="PTHR42794:SF1">
    <property type="entry name" value="HEMIN IMPORT ATP-BINDING PROTEIN HMUV"/>
    <property type="match status" value="1"/>
</dbReference>
<protein>
    <submittedName>
        <fullName evidence="4">ABC transporter ATP-binding protein</fullName>
    </submittedName>
</protein>
<comment type="caution">
    <text evidence="4">The sequence shown here is derived from an EMBL/GenBank/DDBJ whole genome shotgun (WGS) entry which is preliminary data.</text>
</comment>
<keyword evidence="5" id="KW-1185">Reference proteome</keyword>
<dbReference type="PROSITE" id="PS50893">
    <property type="entry name" value="ABC_TRANSPORTER_2"/>
    <property type="match status" value="1"/>
</dbReference>
<dbReference type="Proteomes" id="UP000736583">
    <property type="component" value="Unassembled WGS sequence"/>
</dbReference>
<keyword evidence="4" id="KW-0547">Nucleotide-binding</keyword>
<dbReference type="GO" id="GO:0005524">
    <property type="term" value="F:ATP binding"/>
    <property type="evidence" value="ECO:0007669"/>
    <property type="project" value="UniProtKB-KW"/>
</dbReference>
<feature type="domain" description="ABC transporter" evidence="3">
    <location>
        <begin position="11"/>
        <end position="245"/>
    </location>
</feature>
<dbReference type="CDD" id="cd03214">
    <property type="entry name" value="ABC_Iron-Siderophores_B12_Hemin"/>
    <property type="match status" value="1"/>
</dbReference>
<keyword evidence="1" id="KW-0813">Transport</keyword>
<accession>A0ABS6F3S8</accession>
<dbReference type="InterPro" id="IPR003439">
    <property type="entry name" value="ABC_transporter-like_ATP-bd"/>
</dbReference>
<gene>
    <name evidence="4" type="ORF">KQI89_15370</name>
</gene>
<dbReference type="PANTHER" id="PTHR42794">
    <property type="entry name" value="HEMIN IMPORT ATP-BINDING PROTEIN HMUV"/>
    <property type="match status" value="1"/>
</dbReference>
<evidence type="ECO:0000256" key="1">
    <source>
        <dbReference type="ARBA" id="ARBA00022448"/>
    </source>
</evidence>